<dbReference type="Proteomes" id="UP000177040">
    <property type="component" value="Unassembled WGS sequence"/>
</dbReference>
<name>A0A1F6N3W1_9BACT</name>
<reference evidence="3 4" key="1">
    <citation type="journal article" date="2016" name="Nat. Commun.">
        <title>Thousands of microbial genomes shed light on interconnected biogeochemical processes in an aquifer system.</title>
        <authorList>
            <person name="Anantharaman K."/>
            <person name="Brown C.T."/>
            <person name="Hug L.A."/>
            <person name="Sharon I."/>
            <person name="Castelle C.J."/>
            <person name="Probst A.J."/>
            <person name="Thomas B.C."/>
            <person name="Singh A."/>
            <person name="Wilkins M.J."/>
            <person name="Karaoz U."/>
            <person name="Brodie E.L."/>
            <person name="Williams K.H."/>
            <person name="Hubbard S.S."/>
            <person name="Banfield J.F."/>
        </authorList>
    </citation>
    <scope>NUCLEOTIDE SEQUENCE [LARGE SCALE GENOMIC DNA]</scope>
</reference>
<accession>A0A1F6N3W1</accession>
<proteinExistence type="predicted"/>
<organism evidence="3 4">
    <name type="scientific">Candidatus Magasanikbacteria bacterium RIFCSPLOWO2_01_FULL_40_15</name>
    <dbReference type="NCBI Taxonomy" id="1798686"/>
    <lineage>
        <taxon>Bacteria</taxon>
        <taxon>Candidatus Magasanikiibacteriota</taxon>
    </lineage>
</organism>
<dbReference type="EMBL" id="MFQH01000003">
    <property type="protein sequence ID" value="OGH78685.1"/>
    <property type="molecule type" value="Genomic_DNA"/>
</dbReference>
<dbReference type="Gene3D" id="3.60.130.10">
    <property type="entry name" value="Clavaminate synthase-like"/>
    <property type="match status" value="1"/>
</dbReference>
<evidence type="ECO:0000313" key="3">
    <source>
        <dbReference type="EMBL" id="OGH78685.1"/>
    </source>
</evidence>
<dbReference type="InterPro" id="IPR003819">
    <property type="entry name" value="TauD/TfdA-like"/>
</dbReference>
<dbReference type="InterPro" id="IPR042098">
    <property type="entry name" value="TauD-like_sf"/>
</dbReference>
<dbReference type="GO" id="GO:0016491">
    <property type="term" value="F:oxidoreductase activity"/>
    <property type="evidence" value="ECO:0007669"/>
    <property type="project" value="UniProtKB-KW"/>
</dbReference>
<keyword evidence="1" id="KW-0560">Oxidoreductase</keyword>
<protein>
    <recommendedName>
        <fullName evidence="2">TauD/TfdA-like domain-containing protein</fullName>
    </recommendedName>
</protein>
<dbReference type="AlphaFoldDB" id="A0A1F6N3W1"/>
<dbReference type="Pfam" id="PF02668">
    <property type="entry name" value="TauD"/>
    <property type="match status" value="1"/>
</dbReference>
<evidence type="ECO:0000259" key="2">
    <source>
        <dbReference type="Pfam" id="PF02668"/>
    </source>
</evidence>
<feature type="domain" description="TauD/TfdA-like" evidence="2">
    <location>
        <begin position="65"/>
        <end position="152"/>
    </location>
</feature>
<comment type="caution">
    <text evidence="3">The sequence shown here is derived from an EMBL/GenBank/DDBJ whole genome shotgun (WGS) entry which is preliminary data.</text>
</comment>
<evidence type="ECO:0000256" key="1">
    <source>
        <dbReference type="ARBA" id="ARBA00023002"/>
    </source>
</evidence>
<sequence length="155" mass="18553">MRTLHRLPCTEQLVEWKRELARQGWLFLSKIDDGVDHVALATLTEEQRDYCRNQSYQFVSSSGIQSSGLGMVAVHPFLETLDGEELLRYSYNCMQYSHDPVMTAIMKQCFYWFNEHHVAFFYQCNSFLIWDNWRVLHSRTAFEDNRREIKRVFLK</sequence>
<gene>
    <name evidence="3" type="ORF">A2983_04255</name>
</gene>
<dbReference type="SUPFAM" id="SSF51197">
    <property type="entry name" value="Clavaminate synthase-like"/>
    <property type="match status" value="1"/>
</dbReference>
<evidence type="ECO:0000313" key="4">
    <source>
        <dbReference type="Proteomes" id="UP000177040"/>
    </source>
</evidence>